<sequence length="109" mass="12100">MGEFQIPMGAFFFSSARLRGGEETLILLLFISAPPQEQEERAQRMEIERAPEPAKLPRCWQGPPERRSVRSTALPTYTAQEIAPPPRGSQGFWGLFVRLPGGTVACQGN</sequence>
<comment type="caution">
    <text evidence="2">The sequence shown here is derived from an EMBL/GenBank/DDBJ whole genome shotgun (WGS) entry which is preliminary data.</text>
</comment>
<protein>
    <submittedName>
        <fullName evidence="2">Uncharacterized protein</fullName>
    </submittedName>
</protein>
<evidence type="ECO:0000313" key="2">
    <source>
        <dbReference type="EMBL" id="KAK1545524.1"/>
    </source>
</evidence>
<name>A0ABQ9T165_9PEZI</name>
<gene>
    <name evidence="2" type="ORF">CPAR01_03026</name>
</gene>
<dbReference type="Proteomes" id="UP001241169">
    <property type="component" value="Unassembled WGS sequence"/>
</dbReference>
<accession>A0ABQ9T165</accession>
<proteinExistence type="predicted"/>
<reference evidence="2 3" key="1">
    <citation type="submission" date="2016-10" db="EMBL/GenBank/DDBJ databases">
        <title>The genome sequence of Colletotrichum fioriniae PJ7.</title>
        <authorList>
            <person name="Baroncelli R."/>
        </authorList>
    </citation>
    <scope>NUCLEOTIDE SEQUENCE [LARGE SCALE GENOMIC DNA]</scope>
    <source>
        <strain evidence="2 3">IMI 384185</strain>
    </source>
</reference>
<evidence type="ECO:0000256" key="1">
    <source>
        <dbReference type="SAM" id="MobiDB-lite"/>
    </source>
</evidence>
<dbReference type="RefSeq" id="XP_060354641.1">
    <property type="nucleotide sequence ID" value="XM_060487313.1"/>
</dbReference>
<dbReference type="GeneID" id="85371212"/>
<keyword evidence="3" id="KW-1185">Reference proteome</keyword>
<feature type="region of interest" description="Disordered" evidence="1">
    <location>
        <begin position="40"/>
        <end position="71"/>
    </location>
</feature>
<evidence type="ECO:0000313" key="3">
    <source>
        <dbReference type="Proteomes" id="UP001241169"/>
    </source>
</evidence>
<organism evidence="2 3">
    <name type="scientific">Colletotrichum paranaense</name>
    <dbReference type="NCBI Taxonomy" id="1914294"/>
    <lineage>
        <taxon>Eukaryota</taxon>
        <taxon>Fungi</taxon>
        <taxon>Dikarya</taxon>
        <taxon>Ascomycota</taxon>
        <taxon>Pezizomycotina</taxon>
        <taxon>Sordariomycetes</taxon>
        <taxon>Hypocreomycetidae</taxon>
        <taxon>Glomerellales</taxon>
        <taxon>Glomerellaceae</taxon>
        <taxon>Colletotrichum</taxon>
        <taxon>Colletotrichum acutatum species complex</taxon>
    </lineage>
</organism>
<feature type="compositionally biased region" description="Basic and acidic residues" evidence="1">
    <location>
        <begin position="40"/>
        <end position="52"/>
    </location>
</feature>
<dbReference type="EMBL" id="MOPA01000002">
    <property type="protein sequence ID" value="KAK1545524.1"/>
    <property type="molecule type" value="Genomic_DNA"/>
</dbReference>